<comment type="similarity">
    <text evidence="2">Belongs to the lambda interferon family.</text>
</comment>
<keyword evidence="9" id="KW-1185">Reference proteome</keyword>
<dbReference type="PANTHER" id="PTHR31943">
    <property type="entry name" value="INTERLEUKIN-28 AND 29"/>
    <property type="match status" value="1"/>
</dbReference>
<dbReference type="Ensembl" id="ENSPCET00000003641.1">
    <property type="protein sequence ID" value="ENSPCEP00000003524.1"/>
    <property type="gene ID" value="ENSPCEG00000002821.1"/>
</dbReference>
<reference evidence="8" key="1">
    <citation type="submission" date="2025-08" db="UniProtKB">
        <authorList>
            <consortium name="Ensembl"/>
        </authorList>
    </citation>
    <scope>IDENTIFICATION</scope>
</reference>
<dbReference type="Pfam" id="PF15177">
    <property type="entry name" value="IL28A"/>
    <property type="match status" value="1"/>
</dbReference>
<evidence type="ECO:0000256" key="5">
    <source>
        <dbReference type="ARBA" id="ARBA00022729"/>
    </source>
</evidence>
<dbReference type="GO" id="GO:0005125">
    <property type="term" value="F:cytokine activity"/>
    <property type="evidence" value="ECO:0007669"/>
    <property type="project" value="UniProtKB-KW"/>
</dbReference>
<dbReference type="PANTHER" id="PTHR31943:SF1">
    <property type="entry name" value="INTERFERON LAMBDA-2-RELATED"/>
    <property type="match status" value="1"/>
</dbReference>
<evidence type="ECO:0000256" key="3">
    <source>
        <dbReference type="ARBA" id="ARBA00022514"/>
    </source>
</evidence>
<evidence type="ECO:0000256" key="4">
    <source>
        <dbReference type="ARBA" id="ARBA00022525"/>
    </source>
</evidence>
<proteinExistence type="inferred from homology"/>
<dbReference type="GO" id="GO:0051607">
    <property type="term" value="P:defense response to virus"/>
    <property type="evidence" value="ECO:0007669"/>
    <property type="project" value="UniProtKB-KW"/>
</dbReference>
<keyword evidence="3" id="KW-0202">Cytokine</keyword>
<comment type="subcellular location">
    <subcellularLocation>
        <location evidence="1">Secreted</location>
    </subcellularLocation>
</comment>
<dbReference type="GO" id="GO:0007259">
    <property type="term" value="P:cell surface receptor signaling pathway via JAK-STAT"/>
    <property type="evidence" value="ECO:0007669"/>
    <property type="project" value="InterPro"/>
</dbReference>
<accession>A0A8C8RD23</accession>
<keyword evidence="4" id="KW-0964">Secreted</keyword>
<dbReference type="GO" id="GO:0050778">
    <property type="term" value="P:positive regulation of immune response"/>
    <property type="evidence" value="ECO:0007669"/>
    <property type="project" value="InterPro"/>
</dbReference>
<dbReference type="Proteomes" id="UP000694393">
    <property type="component" value="Unplaced"/>
</dbReference>
<dbReference type="Gene3D" id="1.20.1250.60">
    <property type="entry name" value="Interferon lambda"/>
    <property type="match status" value="1"/>
</dbReference>
<dbReference type="InterPro" id="IPR038326">
    <property type="entry name" value="IFN-lambda_sf"/>
</dbReference>
<reference evidence="8" key="2">
    <citation type="submission" date="2025-09" db="UniProtKB">
        <authorList>
            <consortium name="Ensembl"/>
        </authorList>
    </citation>
    <scope>IDENTIFICATION</scope>
</reference>
<evidence type="ECO:0000256" key="7">
    <source>
        <dbReference type="SAM" id="SignalP"/>
    </source>
</evidence>
<evidence type="ECO:0000256" key="6">
    <source>
        <dbReference type="ARBA" id="ARBA00023118"/>
    </source>
</evidence>
<dbReference type="AlphaFoldDB" id="A0A8C8RD23"/>
<evidence type="ECO:0000313" key="9">
    <source>
        <dbReference type="Proteomes" id="UP000694393"/>
    </source>
</evidence>
<dbReference type="InterPro" id="IPR029177">
    <property type="entry name" value="INF_lambda"/>
</dbReference>
<evidence type="ECO:0000313" key="8">
    <source>
        <dbReference type="Ensembl" id="ENSPCEP00000003524.1"/>
    </source>
</evidence>
<protein>
    <submittedName>
        <fullName evidence="8">Uncharacterized protein</fullName>
    </submittedName>
</protein>
<name>A0A8C8RD23_9SAUR</name>
<sequence>MMNISLKVLLALALWMMTTDAFPKGHHRAKCHLAKYKSLPPWELEAFKKAKDKFEDIMLLSDRKCSTRIFHRNWEVKELLVHDRMILVEKELDFTIDMLEDIEDSNLSELFSRPLEILTQIREDLRSCTRENHSHGQAKRLNNWLQNLHASKEKETPGCLEASVILNLFRLLNEDLKCTAYMEHCV</sequence>
<keyword evidence="5 7" id="KW-0732">Signal</keyword>
<dbReference type="GO" id="GO:0005615">
    <property type="term" value="C:extracellular space"/>
    <property type="evidence" value="ECO:0007669"/>
    <property type="project" value="UniProtKB-KW"/>
</dbReference>
<keyword evidence="6" id="KW-0051">Antiviral defense</keyword>
<evidence type="ECO:0000256" key="2">
    <source>
        <dbReference type="ARBA" id="ARBA00008717"/>
    </source>
</evidence>
<dbReference type="GO" id="GO:0045087">
    <property type="term" value="P:innate immune response"/>
    <property type="evidence" value="ECO:0007669"/>
    <property type="project" value="TreeGrafter"/>
</dbReference>
<organism evidence="8 9">
    <name type="scientific">Pelusios castaneus</name>
    <name type="common">West African mud turtle</name>
    <dbReference type="NCBI Taxonomy" id="367368"/>
    <lineage>
        <taxon>Eukaryota</taxon>
        <taxon>Metazoa</taxon>
        <taxon>Chordata</taxon>
        <taxon>Craniata</taxon>
        <taxon>Vertebrata</taxon>
        <taxon>Euteleostomi</taxon>
        <taxon>Archelosauria</taxon>
        <taxon>Testudinata</taxon>
        <taxon>Testudines</taxon>
        <taxon>Pleurodira</taxon>
        <taxon>Pelomedusidae</taxon>
        <taxon>Pelusios</taxon>
    </lineage>
</organism>
<evidence type="ECO:0000256" key="1">
    <source>
        <dbReference type="ARBA" id="ARBA00004613"/>
    </source>
</evidence>
<feature type="chain" id="PRO_5034839313" evidence="7">
    <location>
        <begin position="22"/>
        <end position="186"/>
    </location>
</feature>
<feature type="signal peptide" evidence="7">
    <location>
        <begin position="1"/>
        <end position="21"/>
    </location>
</feature>